<dbReference type="PANTHER" id="PTHR33048">
    <property type="entry name" value="PTH11-LIKE INTEGRAL MEMBRANE PROTEIN (AFU_ORTHOLOGUE AFUA_5G11245)"/>
    <property type="match status" value="1"/>
</dbReference>
<keyword evidence="9" id="KW-1185">Reference proteome</keyword>
<dbReference type="PANTHER" id="PTHR33048:SF151">
    <property type="entry name" value="INTEGRAL MEMBRANE PROTEIN"/>
    <property type="match status" value="1"/>
</dbReference>
<evidence type="ECO:0000256" key="2">
    <source>
        <dbReference type="ARBA" id="ARBA00022692"/>
    </source>
</evidence>
<dbReference type="AlphaFoldDB" id="A0AAD6CT84"/>
<comment type="caution">
    <text evidence="8">The sequence shown here is derived from an EMBL/GenBank/DDBJ whole genome shotgun (WGS) entry which is preliminary data.</text>
</comment>
<dbReference type="InterPro" id="IPR049326">
    <property type="entry name" value="Rhodopsin_dom_fungi"/>
</dbReference>
<feature type="transmembrane region" description="Helical" evidence="6">
    <location>
        <begin position="12"/>
        <end position="33"/>
    </location>
</feature>
<dbReference type="Pfam" id="PF20684">
    <property type="entry name" value="Fung_rhodopsin"/>
    <property type="match status" value="1"/>
</dbReference>
<name>A0AAD6CT84_9EURO</name>
<feature type="transmembrane region" description="Helical" evidence="6">
    <location>
        <begin position="106"/>
        <end position="128"/>
    </location>
</feature>
<evidence type="ECO:0000313" key="8">
    <source>
        <dbReference type="EMBL" id="KAJ5533311.1"/>
    </source>
</evidence>
<feature type="transmembrane region" description="Helical" evidence="6">
    <location>
        <begin position="187"/>
        <end position="210"/>
    </location>
</feature>
<evidence type="ECO:0000256" key="3">
    <source>
        <dbReference type="ARBA" id="ARBA00022989"/>
    </source>
</evidence>
<feature type="transmembrane region" description="Helical" evidence="6">
    <location>
        <begin position="45"/>
        <end position="67"/>
    </location>
</feature>
<evidence type="ECO:0000313" key="9">
    <source>
        <dbReference type="Proteomes" id="UP001220324"/>
    </source>
</evidence>
<comment type="similarity">
    <text evidence="5">Belongs to the SAT4 family.</text>
</comment>
<evidence type="ECO:0000256" key="4">
    <source>
        <dbReference type="ARBA" id="ARBA00023136"/>
    </source>
</evidence>
<dbReference type="Proteomes" id="UP001220324">
    <property type="component" value="Unassembled WGS sequence"/>
</dbReference>
<evidence type="ECO:0000259" key="7">
    <source>
        <dbReference type="Pfam" id="PF20684"/>
    </source>
</evidence>
<dbReference type="EMBL" id="JAQIZZ010000007">
    <property type="protein sequence ID" value="KAJ5533311.1"/>
    <property type="molecule type" value="Genomic_DNA"/>
</dbReference>
<keyword evidence="3 6" id="KW-1133">Transmembrane helix</keyword>
<keyword evidence="2 6" id="KW-0812">Transmembrane</keyword>
<accession>A0AAD6CT84</accession>
<dbReference type="GO" id="GO:0016020">
    <property type="term" value="C:membrane"/>
    <property type="evidence" value="ECO:0007669"/>
    <property type="project" value="UniProtKB-SubCell"/>
</dbReference>
<keyword evidence="4 6" id="KW-0472">Membrane</keyword>
<feature type="transmembrane region" description="Helical" evidence="6">
    <location>
        <begin position="73"/>
        <end position="94"/>
    </location>
</feature>
<dbReference type="InterPro" id="IPR052337">
    <property type="entry name" value="SAT4-like"/>
</dbReference>
<evidence type="ECO:0000256" key="1">
    <source>
        <dbReference type="ARBA" id="ARBA00004141"/>
    </source>
</evidence>
<protein>
    <recommendedName>
        <fullName evidence="7">Rhodopsin domain-containing protein</fullName>
    </recommendedName>
</protein>
<feature type="domain" description="Rhodopsin" evidence="7">
    <location>
        <begin position="42"/>
        <end position="253"/>
    </location>
</feature>
<sequence>MSDEHESRQGEFRAVTIAMTALAAVFVTLRFLSLKRGMGLVMDDFAMLVSLFGMGLHASTLSTKSLVKIAKLLIAYDCVYCATVGMIKLSVLSMYTRIFPNRDSRVAAIVLGVITVAWIVVVTCVNVIQCAPIERAWNTSIPGACIDARDLFIANSVPNIVTDIAIIILPIRAAWKTKATITHRLSVIALALLCCLAILSVVFTSSYRFALLFAFKASDKSWTLGNACTWSVIECSSGIITACTPTLYPFLERISTKFPIKSQTKRTDVMISGRAESTKPAFRPQNEFVGKPMVQLIVTQPQDDLGDDVPLNTIMVRRSMTWQEQNCGRDCRSPRHWR</sequence>
<evidence type="ECO:0000256" key="6">
    <source>
        <dbReference type="SAM" id="Phobius"/>
    </source>
</evidence>
<evidence type="ECO:0000256" key="5">
    <source>
        <dbReference type="ARBA" id="ARBA00038359"/>
    </source>
</evidence>
<organism evidence="8 9">
    <name type="scientific">Penicillium frequentans</name>
    <dbReference type="NCBI Taxonomy" id="3151616"/>
    <lineage>
        <taxon>Eukaryota</taxon>
        <taxon>Fungi</taxon>
        <taxon>Dikarya</taxon>
        <taxon>Ascomycota</taxon>
        <taxon>Pezizomycotina</taxon>
        <taxon>Eurotiomycetes</taxon>
        <taxon>Eurotiomycetidae</taxon>
        <taxon>Eurotiales</taxon>
        <taxon>Aspergillaceae</taxon>
        <taxon>Penicillium</taxon>
    </lineage>
</organism>
<comment type="subcellular location">
    <subcellularLocation>
        <location evidence="1">Membrane</location>
        <topology evidence="1">Multi-pass membrane protein</topology>
    </subcellularLocation>
</comment>
<proteinExistence type="inferred from homology"/>
<gene>
    <name evidence="8" type="ORF">N7494_009863</name>
</gene>
<reference evidence="8 9" key="1">
    <citation type="journal article" date="2023" name="IMA Fungus">
        <title>Comparative genomic study of the Penicillium genus elucidates a diverse pangenome and 15 lateral gene transfer events.</title>
        <authorList>
            <person name="Petersen C."/>
            <person name="Sorensen T."/>
            <person name="Nielsen M.R."/>
            <person name="Sondergaard T.E."/>
            <person name="Sorensen J.L."/>
            <person name="Fitzpatrick D.A."/>
            <person name="Frisvad J.C."/>
            <person name="Nielsen K.L."/>
        </authorList>
    </citation>
    <scope>NUCLEOTIDE SEQUENCE [LARGE SCALE GENOMIC DNA]</scope>
    <source>
        <strain evidence="8 9">IBT 35679</strain>
    </source>
</reference>